<evidence type="ECO:0000256" key="1">
    <source>
        <dbReference type="ARBA" id="ARBA00004613"/>
    </source>
</evidence>
<dbReference type="SUPFAM" id="SSF57501">
    <property type="entry name" value="Cystine-knot cytokines"/>
    <property type="match status" value="1"/>
</dbReference>
<dbReference type="PROSITE" id="PS51362">
    <property type="entry name" value="TGF_BETA_2"/>
    <property type="match status" value="1"/>
</dbReference>
<evidence type="ECO:0000313" key="6">
    <source>
        <dbReference type="EMBL" id="KAL3318370.1"/>
    </source>
</evidence>
<dbReference type="GO" id="GO:0005576">
    <property type="term" value="C:extracellular region"/>
    <property type="evidence" value="ECO:0007669"/>
    <property type="project" value="UniProtKB-SubCell"/>
</dbReference>
<dbReference type="InterPro" id="IPR029034">
    <property type="entry name" value="Cystine-knot_cytokine"/>
</dbReference>
<dbReference type="PANTHER" id="PTHR11848">
    <property type="entry name" value="TGF-BETA FAMILY"/>
    <property type="match status" value="1"/>
</dbReference>
<evidence type="ECO:0000256" key="2">
    <source>
        <dbReference type="ARBA" id="ARBA00006656"/>
    </source>
</evidence>
<sequence>MELKFDMTKFMEKWTQMLSGEVTRMRTELLLYCATCRRNLQIEENPVISIKFSKKKRRFARDLRSKMNGEISNKCHPQMRSEHCCVHEFSISTTTLGMSDVIIYPEVLEINFCEGTCMAEDKGKTWRRQLKESYVKYIHKESTIKTSCQPTAYEDQLIIFENNQGEVLKKFLKNFRTIACECI</sequence>
<dbReference type="AlphaFoldDB" id="A0ABD2QFQ1"/>
<dbReference type="Gene3D" id="2.10.90.10">
    <property type="entry name" value="Cystine-knot cytokines"/>
    <property type="match status" value="1"/>
</dbReference>
<accession>A0ABD2QFQ1</accession>
<evidence type="ECO:0000256" key="3">
    <source>
        <dbReference type="ARBA" id="ARBA00022525"/>
    </source>
</evidence>
<keyword evidence="7" id="KW-1185">Reference proteome</keyword>
<comment type="caution">
    <text evidence="6">The sequence shown here is derived from an EMBL/GenBank/DDBJ whole genome shotgun (WGS) entry which is preliminary data.</text>
</comment>
<dbReference type="GO" id="GO:0008083">
    <property type="term" value="F:growth factor activity"/>
    <property type="evidence" value="ECO:0007669"/>
    <property type="project" value="UniProtKB-KW"/>
</dbReference>
<comment type="subcellular location">
    <subcellularLocation>
        <location evidence="1">Secreted</location>
    </subcellularLocation>
</comment>
<evidence type="ECO:0000313" key="7">
    <source>
        <dbReference type="Proteomes" id="UP001626550"/>
    </source>
</evidence>
<proteinExistence type="inferred from homology"/>
<gene>
    <name evidence="6" type="ORF">Ciccas_002973</name>
</gene>
<protein>
    <recommendedName>
        <fullName evidence="5">TGF-beta family profile domain-containing protein</fullName>
    </recommendedName>
</protein>
<organism evidence="6 7">
    <name type="scientific">Cichlidogyrus casuarinus</name>
    <dbReference type="NCBI Taxonomy" id="1844966"/>
    <lineage>
        <taxon>Eukaryota</taxon>
        <taxon>Metazoa</taxon>
        <taxon>Spiralia</taxon>
        <taxon>Lophotrochozoa</taxon>
        <taxon>Platyhelminthes</taxon>
        <taxon>Monogenea</taxon>
        <taxon>Monopisthocotylea</taxon>
        <taxon>Dactylogyridea</taxon>
        <taxon>Ancyrocephalidae</taxon>
        <taxon>Cichlidogyrus</taxon>
    </lineage>
</organism>
<comment type="similarity">
    <text evidence="2 4">Belongs to the TGF-beta family.</text>
</comment>
<dbReference type="InterPro" id="IPR015615">
    <property type="entry name" value="TGF-beta-rel"/>
</dbReference>
<dbReference type="Proteomes" id="UP001626550">
    <property type="component" value="Unassembled WGS sequence"/>
</dbReference>
<dbReference type="SMART" id="SM00204">
    <property type="entry name" value="TGFB"/>
    <property type="match status" value="1"/>
</dbReference>
<reference evidence="6 7" key="1">
    <citation type="submission" date="2024-11" db="EMBL/GenBank/DDBJ databases">
        <title>Adaptive evolution of stress response genes in parasites aligns with host niche diversity.</title>
        <authorList>
            <person name="Hahn C."/>
            <person name="Resl P."/>
        </authorList>
    </citation>
    <scope>NUCLEOTIDE SEQUENCE [LARGE SCALE GENOMIC DNA]</scope>
    <source>
        <strain evidence="6">EGGRZ-B1_66</strain>
        <tissue evidence="6">Body</tissue>
    </source>
</reference>
<evidence type="ECO:0000256" key="4">
    <source>
        <dbReference type="RuleBase" id="RU000354"/>
    </source>
</evidence>
<name>A0ABD2QFQ1_9PLAT</name>
<keyword evidence="4" id="KW-0339">Growth factor</keyword>
<keyword evidence="3" id="KW-0964">Secreted</keyword>
<evidence type="ECO:0000259" key="5">
    <source>
        <dbReference type="PROSITE" id="PS51362"/>
    </source>
</evidence>
<dbReference type="CDD" id="cd08698">
    <property type="entry name" value="TGF_beta_SF"/>
    <property type="match status" value="1"/>
</dbReference>
<dbReference type="EMBL" id="JBJKFK010000253">
    <property type="protein sequence ID" value="KAL3318370.1"/>
    <property type="molecule type" value="Genomic_DNA"/>
</dbReference>
<feature type="domain" description="TGF-beta family profile" evidence="5">
    <location>
        <begin position="61"/>
        <end position="183"/>
    </location>
</feature>
<dbReference type="Pfam" id="PF00019">
    <property type="entry name" value="TGF_beta"/>
    <property type="match status" value="1"/>
</dbReference>
<dbReference type="InterPro" id="IPR001839">
    <property type="entry name" value="TGF-b_C"/>
</dbReference>